<comment type="caution">
    <text evidence="3">The sequence shown here is derived from an EMBL/GenBank/DDBJ whole genome shotgun (WGS) entry which is preliminary data.</text>
</comment>
<dbReference type="InterPro" id="IPR001387">
    <property type="entry name" value="Cro/C1-type_HTH"/>
</dbReference>
<reference evidence="3 4" key="1">
    <citation type="submission" date="2018-06" db="EMBL/GenBank/DDBJ databases">
        <title>Genomic Encyclopedia of Archaeal and Bacterial Type Strains, Phase II (KMG-II): from individual species to whole genera.</title>
        <authorList>
            <person name="Goeker M."/>
        </authorList>
    </citation>
    <scope>NUCLEOTIDE SEQUENCE [LARGE SCALE GENOMIC DNA]</scope>
    <source>
        <strain evidence="3 4">KACC 16626</strain>
    </source>
</reference>
<evidence type="ECO:0000259" key="2">
    <source>
        <dbReference type="PROSITE" id="PS50943"/>
    </source>
</evidence>
<dbReference type="Proteomes" id="UP000247416">
    <property type="component" value="Unassembled WGS sequence"/>
</dbReference>
<evidence type="ECO:0000313" key="3">
    <source>
        <dbReference type="EMBL" id="PYF05642.1"/>
    </source>
</evidence>
<evidence type="ECO:0000313" key="4">
    <source>
        <dbReference type="Proteomes" id="UP000247416"/>
    </source>
</evidence>
<dbReference type="GO" id="GO:0003677">
    <property type="term" value="F:DNA binding"/>
    <property type="evidence" value="ECO:0007669"/>
    <property type="project" value="UniProtKB-KW"/>
</dbReference>
<dbReference type="OrthoDB" id="34624at2"/>
<keyword evidence="1 3" id="KW-0238">DNA-binding</keyword>
<protein>
    <submittedName>
        <fullName evidence="3">DNA-binding XRE family transcriptional regulator</fullName>
    </submittedName>
</protein>
<dbReference type="Pfam" id="PF01381">
    <property type="entry name" value="HTH_3"/>
    <property type="match status" value="1"/>
</dbReference>
<dbReference type="AlphaFoldDB" id="A0A318TLC1"/>
<feature type="domain" description="HTH cro/C1-type" evidence="2">
    <location>
        <begin position="10"/>
        <end position="64"/>
    </location>
</feature>
<accession>A0A318TLC1</accession>
<dbReference type="SUPFAM" id="SSF47413">
    <property type="entry name" value="lambda repressor-like DNA-binding domains"/>
    <property type="match status" value="1"/>
</dbReference>
<dbReference type="PROSITE" id="PS50943">
    <property type="entry name" value="HTH_CROC1"/>
    <property type="match status" value="1"/>
</dbReference>
<dbReference type="Gene3D" id="1.10.260.40">
    <property type="entry name" value="lambda repressor-like DNA-binding domains"/>
    <property type="match status" value="1"/>
</dbReference>
<dbReference type="SMART" id="SM00530">
    <property type="entry name" value="HTH_XRE"/>
    <property type="match status" value="1"/>
</dbReference>
<sequence>MSDLLIGRLIKELRKKNNMTMVDFAKKIKISQPSLSKIESGRQEVSFSLLEAICHEFGISRSQFFQILERDSIYHQTSSALDFEGSVDANKEIERKIGEIVSKMTFEQKRALYIFLFSSSKE</sequence>
<keyword evidence="4" id="KW-1185">Reference proteome</keyword>
<dbReference type="InterPro" id="IPR010982">
    <property type="entry name" value="Lambda_DNA-bd_dom_sf"/>
</dbReference>
<name>A0A318TLC1_9BACL</name>
<evidence type="ECO:0000256" key="1">
    <source>
        <dbReference type="ARBA" id="ARBA00023125"/>
    </source>
</evidence>
<dbReference type="CDD" id="cd00093">
    <property type="entry name" value="HTH_XRE"/>
    <property type="match status" value="1"/>
</dbReference>
<dbReference type="RefSeq" id="WP_107933587.1">
    <property type="nucleotide sequence ID" value="NZ_PYWJ01000006.1"/>
</dbReference>
<proteinExistence type="predicted"/>
<dbReference type="PANTHER" id="PTHR46558">
    <property type="entry name" value="TRACRIPTIONAL REGULATORY PROTEIN-RELATED-RELATED"/>
    <property type="match status" value="1"/>
</dbReference>
<gene>
    <name evidence="3" type="ORF">BJ095_11751</name>
</gene>
<organism evidence="3 4">
    <name type="scientific">Ureibacillus chungkukjangi</name>
    <dbReference type="NCBI Taxonomy" id="1202712"/>
    <lineage>
        <taxon>Bacteria</taxon>
        <taxon>Bacillati</taxon>
        <taxon>Bacillota</taxon>
        <taxon>Bacilli</taxon>
        <taxon>Bacillales</taxon>
        <taxon>Caryophanaceae</taxon>
        <taxon>Ureibacillus</taxon>
    </lineage>
</organism>
<dbReference type="PANTHER" id="PTHR46558:SF4">
    <property type="entry name" value="DNA-BIDING PHAGE PROTEIN"/>
    <property type="match status" value="1"/>
</dbReference>
<dbReference type="EMBL" id="QJTJ01000017">
    <property type="protein sequence ID" value="PYF05642.1"/>
    <property type="molecule type" value="Genomic_DNA"/>
</dbReference>